<organism evidence="9 10">
    <name type="scientific">Exocentrus adspersus</name>
    <dbReference type="NCBI Taxonomy" id="1586481"/>
    <lineage>
        <taxon>Eukaryota</taxon>
        <taxon>Metazoa</taxon>
        <taxon>Ecdysozoa</taxon>
        <taxon>Arthropoda</taxon>
        <taxon>Hexapoda</taxon>
        <taxon>Insecta</taxon>
        <taxon>Pterygota</taxon>
        <taxon>Neoptera</taxon>
        <taxon>Endopterygota</taxon>
        <taxon>Coleoptera</taxon>
        <taxon>Polyphaga</taxon>
        <taxon>Cucujiformia</taxon>
        <taxon>Chrysomeloidea</taxon>
        <taxon>Cerambycidae</taxon>
        <taxon>Lamiinae</taxon>
        <taxon>Acanthocinini</taxon>
        <taxon>Exocentrus</taxon>
    </lineage>
</organism>
<dbReference type="GO" id="GO:0005634">
    <property type="term" value="C:nucleus"/>
    <property type="evidence" value="ECO:0007669"/>
    <property type="project" value="UniProtKB-SubCell"/>
</dbReference>
<evidence type="ECO:0000256" key="2">
    <source>
        <dbReference type="ARBA" id="ARBA00004123"/>
    </source>
</evidence>
<dbReference type="Pfam" id="PF13359">
    <property type="entry name" value="DDE_Tnp_4"/>
    <property type="match status" value="1"/>
</dbReference>
<evidence type="ECO:0000313" key="9">
    <source>
        <dbReference type="EMBL" id="KAJ8913057.1"/>
    </source>
</evidence>
<keyword evidence="10" id="KW-1185">Reference proteome</keyword>
<dbReference type="PANTHER" id="PTHR22930:SF269">
    <property type="entry name" value="NUCLEASE HARBI1-LIKE PROTEIN"/>
    <property type="match status" value="1"/>
</dbReference>
<evidence type="ECO:0000256" key="5">
    <source>
        <dbReference type="ARBA" id="ARBA00022723"/>
    </source>
</evidence>
<keyword evidence="5" id="KW-0479">Metal-binding</keyword>
<dbReference type="InterPro" id="IPR045249">
    <property type="entry name" value="HARBI1-like"/>
</dbReference>
<reference evidence="9 10" key="1">
    <citation type="journal article" date="2023" name="Insect Mol. Biol.">
        <title>Genome sequencing provides insights into the evolution of gene families encoding plant cell wall-degrading enzymes in longhorned beetles.</title>
        <authorList>
            <person name="Shin N.R."/>
            <person name="Okamura Y."/>
            <person name="Kirsch R."/>
            <person name="Pauchet Y."/>
        </authorList>
    </citation>
    <scope>NUCLEOTIDE SEQUENCE [LARGE SCALE GENOMIC DNA]</scope>
    <source>
        <strain evidence="9">EAD_L_NR</strain>
    </source>
</reference>
<evidence type="ECO:0000256" key="1">
    <source>
        <dbReference type="ARBA" id="ARBA00001968"/>
    </source>
</evidence>
<keyword evidence="6" id="KW-0378">Hydrolase</keyword>
<comment type="caution">
    <text evidence="9">The sequence shown here is derived from an EMBL/GenBank/DDBJ whole genome shotgun (WGS) entry which is preliminary data.</text>
</comment>
<comment type="subcellular location">
    <subcellularLocation>
        <location evidence="2">Nucleus</location>
    </subcellularLocation>
</comment>
<evidence type="ECO:0000256" key="6">
    <source>
        <dbReference type="ARBA" id="ARBA00022801"/>
    </source>
</evidence>
<dbReference type="GO" id="GO:0046872">
    <property type="term" value="F:metal ion binding"/>
    <property type="evidence" value="ECO:0007669"/>
    <property type="project" value="UniProtKB-KW"/>
</dbReference>
<comment type="cofactor">
    <cofactor evidence="1">
        <name>a divalent metal cation</name>
        <dbReference type="ChEBI" id="CHEBI:60240"/>
    </cofactor>
</comment>
<keyword evidence="4" id="KW-0540">Nuclease</keyword>
<dbReference type="GO" id="GO:0004518">
    <property type="term" value="F:nuclease activity"/>
    <property type="evidence" value="ECO:0007669"/>
    <property type="project" value="UniProtKB-KW"/>
</dbReference>
<evidence type="ECO:0000256" key="4">
    <source>
        <dbReference type="ARBA" id="ARBA00022722"/>
    </source>
</evidence>
<feature type="non-terminal residue" evidence="9">
    <location>
        <position position="1"/>
    </location>
</feature>
<protein>
    <recommendedName>
        <fullName evidence="8">DDE Tnp4 domain-containing protein</fullName>
    </recommendedName>
</protein>
<accession>A0AAV8VGG2</accession>
<keyword evidence="7" id="KW-0539">Nucleus</keyword>
<dbReference type="PANTHER" id="PTHR22930">
    <property type="match status" value="1"/>
</dbReference>
<feature type="domain" description="DDE Tnp4" evidence="8">
    <location>
        <begin position="135"/>
        <end position="287"/>
    </location>
</feature>
<evidence type="ECO:0000313" key="10">
    <source>
        <dbReference type="Proteomes" id="UP001159042"/>
    </source>
</evidence>
<gene>
    <name evidence="9" type="ORF">NQ315_006558</name>
</gene>
<evidence type="ECO:0000256" key="3">
    <source>
        <dbReference type="ARBA" id="ARBA00006958"/>
    </source>
</evidence>
<evidence type="ECO:0000256" key="7">
    <source>
        <dbReference type="ARBA" id="ARBA00023242"/>
    </source>
</evidence>
<dbReference type="Proteomes" id="UP001159042">
    <property type="component" value="Unassembled WGS sequence"/>
</dbReference>
<dbReference type="GO" id="GO:0016787">
    <property type="term" value="F:hydrolase activity"/>
    <property type="evidence" value="ECO:0007669"/>
    <property type="project" value="UniProtKB-KW"/>
</dbReference>
<sequence>ADDNSVYGLLVKYAQKDDKEQFFKYTRMAPDLFDYLLSLIECHLQKDPIKNPVSPNQRLAITLHYLSEGCSMQELAWNNYIGKTTVHCIIKETCRTLWTVLQPLVLPEPTREQLKNVALQNLFRWNLPNCCGSCDGKHVQIQCPKHSGSSYFSYKKSFSMILMAACDSYYKFTYVDIGAPGSDHDSAVFRKSSYSKALLNGTLPLPHPQPLPDAAFPLHKNVMRPYSGKYLEEKKNIFNYRLSRCRRTIENTFKILLAQRWRRLRNPIIASEEICELVIMATVVLHNFLQKGEQDMEPSERMYSPTGFVDWEDDTGNIHLGHWRRDPGTNLRSIGRLGSNNASTSVQKLRLFS</sequence>
<evidence type="ECO:0000259" key="8">
    <source>
        <dbReference type="Pfam" id="PF13359"/>
    </source>
</evidence>
<comment type="similarity">
    <text evidence="3">Belongs to the HARBI1 family.</text>
</comment>
<name>A0AAV8VGG2_9CUCU</name>
<dbReference type="AlphaFoldDB" id="A0AAV8VGG2"/>
<dbReference type="EMBL" id="JANEYG010000103">
    <property type="protein sequence ID" value="KAJ8913057.1"/>
    <property type="molecule type" value="Genomic_DNA"/>
</dbReference>
<proteinExistence type="inferred from homology"/>
<dbReference type="InterPro" id="IPR027806">
    <property type="entry name" value="HARBI1_dom"/>
</dbReference>